<gene>
    <name evidence="6" type="ORF">BHQ21_10345</name>
</gene>
<sequence>MTEGATMPAGQATVHCEAVLDEIERVVVGKRSALTLILTAVLARGHVLIEDLPGLGKTLIARSFAAALGLRFTRVQFTPDLLPADLLGSTIYDMQSGRFAFRAGPVFTNLLLADEINRTPPKTQAALLEAMAEGQVSIDGETHRLPMPFIVLATDNPIEYEGTYPLPEAQLDRFAMRLELRYLSEHDETSMLRRRLERGSAEPTVHQVVDAHDLLAMRESVEQVTVHDDVLHYVVSLATATRRHPQVAVGASPRAELDLVQLARARALLSGRDYVIPEDVKALAIPAIAHRITLRPEMWVRKIQGADVVGELLRRVPVPRTNMDTNLETPTSSP</sequence>
<comment type="similarity">
    <text evidence="3">Belongs to the MoxR family.</text>
</comment>
<evidence type="ECO:0000313" key="6">
    <source>
        <dbReference type="EMBL" id="ODR06798.1"/>
    </source>
</evidence>
<dbReference type="EMBL" id="MIHC01000015">
    <property type="protein sequence ID" value="ODR06798.1"/>
    <property type="molecule type" value="Genomic_DNA"/>
</dbReference>
<keyword evidence="1" id="KW-0547">Nucleotide-binding</keyword>
<dbReference type="Proteomes" id="UP000094224">
    <property type="component" value="Unassembled WGS sequence"/>
</dbReference>
<dbReference type="InterPro" id="IPR027417">
    <property type="entry name" value="P-loop_NTPase"/>
</dbReference>
<comment type="caution">
    <text evidence="6">The sequence shown here is derived from an EMBL/GenBank/DDBJ whole genome shotgun (WGS) entry which is preliminary data.</text>
</comment>
<evidence type="ECO:0000256" key="1">
    <source>
        <dbReference type="ARBA" id="ARBA00022741"/>
    </source>
</evidence>
<dbReference type="SUPFAM" id="SSF52540">
    <property type="entry name" value="P-loop containing nucleoside triphosphate hydrolases"/>
    <property type="match status" value="1"/>
</dbReference>
<feature type="domain" description="ATPase AAA-3" evidence="4">
    <location>
        <begin position="46"/>
        <end position="176"/>
    </location>
</feature>
<dbReference type="PIRSF" id="PIRSF002849">
    <property type="entry name" value="AAA_ATPase_chaperone_MoxR_prd"/>
    <property type="match status" value="1"/>
</dbReference>
<evidence type="ECO:0000259" key="5">
    <source>
        <dbReference type="Pfam" id="PF17863"/>
    </source>
</evidence>
<accession>A0A1E3SZ01</accession>
<keyword evidence="2" id="KW-0067">ATP-binding</keyword>
<evidence type="ECO:0000313" key="7">
    <source>
        <dbReference type="Proteomes" id="UP000094224"/>
    </source>
</evidence>
<dbReference type="GO" id="GO:0016887">
    <property type="term" value="F:ATP hydrolysis activity"/>
    <property type="evidence" value="ECO:0007669"/>
    <property type="project" value="InterPro"/>
</dbReference>
<dbReference type="InterPro" id="IPR050764">
    <property type="entry name" value="CbbQ/NirQ/NorQ/GpvN"/>
</dbReference>
<dbReference type="PANTHER" id="PTHR42759:SF5">
    <property type="entry name" value="METHANOL DEHYDROGENASE REGULATOR"/>
    <property type="match status" value="1"/>
</dbReference>
<dbReference type="Pfam" id="PF17863">
    <property type="entry name" value="AAA_lid_2"/>
    <property type="match status" value="1"/>
</dbReference>
<evidence type="ECO:0000256" key="3">
    <source>
        <dbReference type="ARBA" id="ARBA00061607"/>
    </source>
</evidence>
<dbReference type="PANTHER" id="PTHR42759">
    <property type="entry name" value="MOXR FAMILY PROTEIN"/>
    <property type="match status" value="1"/>
</dbReference>
<dbReference type="InterPro" id="IPR011703">
    <property type="entry name" value="ATPase_AAA-3"/>
</dbReference>
<organism evidence="6 7">
    <name type="scientific">Mycobacterium sherrisii</name>
    <dbReference type="NCBI Taxonomy" id="243061"/>
    <lineage>
        <taxon>Bacteria</taxon>
        <taxon>Bacillati</taxon>
        <taxon>Actinomycetota</taxon>
        <taxon>Actinomycetes</taxon>
        <taxon>Mycobacteriales</taxon>
        <taxon>Mycobacteriaceae</taxon>
        <taxon>Mycobacterium</taxon>
        <taxon>Mycobacterium simiae complex</taxon>
    </lineage>
</organism>
<dbReference type="AlphaFoldDB" id="A0A1E3SZ01"/>
<protein>
    <submittedName>
        <fullName evidence="6">ATPase</fullName>
    </submittedName>
</protein>
<dbReference type="Pfam" id="PF07726">
    <property type="entry name" value="AAA_3"/>
    <property type="match status" value="1"/>
</dbReference>
<proteinExistence type="inferred from homology"/>
<feature type="domain" description="ChlI/MoxR AAA lid" evidence="5">
    <location>
        <begin position="240"/>
        <end position="298"/>
    </location>
</feature>
<dbReference type="CDD" id="cd00009">
    <property type="entry name" value="AAA"/>
    <property type="match status" value="1"/>
</dbReference>
<dbReference type="STRING" id="243061.AWC25_25750"/>
<keyword evidence="7" id="KW-1185">Reference proteome</keyword>
<dbReference type="GO" id="GO:0005524">
    <property type="term" value="F:ATP binding"/>
    <property type="evidence" value="ECO:0007669"/>
    <property type="project" value="UniProtKB-KW"/>
</dbReference>
<name>A0A1E3SZ01_9MYCO</name>
<dbReference type="Gene3D" id="3.40.50.300">
    <property type="entry name" value="P-loop containing nucleotide triphosphate hydrolases"/>
    <property type="match status" value="1"/>
</dbReference>
<reference evidence="7" key="1">
    <citation type="submission" date="2016-09" db="EMBL/GenBank/DDBJ databases">
        <authorList>
            <person name="Greninger A.L."/>
            <person name="Jerome K.R."/>
            <person name="Mcnair B."/>
            <person name="Wallis C."/>
            <person name="Fang F."/>
        </authorList>
    </citation>
    <scope>NUCLEOTIDE SEQUENCE [LARGE SCALE GENOMIC DNA]</scope>
    <source>
        <strain evidence="7">BC1_M4</strain>
    </source>
</reference>
<dbReference type="Gene3D" id="1.10.8.80">
    <property type="entry name" value="Magnesium chelatase subunit I, C-Terminal domain"/>
    <property type="match status" value="1"/>
</dbReference>
<dbReference type="FunFam" id="3.40.50.300:FF:000640">
    <property type="entry name" value="MoxR family ATPase"/>
    <property type="match status" value="1"/>
</dbReference>
<dbReference type="InterPro" id="IPR041628">
    <property type="entry name" value="ChlI/MoxR_AAA_lid"/>
</dbReference>
<evidence type="ECO:0000256" key="2">
    <source>
        <dbReference type="ARBA" id="ARBA00022840"/>
    </source>
</evidence>
<evidence type="ECO:0000259" key="4">
    <source>
        <dbReference type="Pfam" id="PF07726"/>
    </source>
</evidence>